<dbReference type="PANTHER" id="PTHR23531:SF1">
    <property type="entry name" value="QUINOLENE RESISTANCE PROTEIN NORA"/>
    <property type="match status" value="1"/>
</dbReference>
<reference evidence="6 7" key="1">
    <citation type="journal article" date="2016" name="Nat. Commun.">
        <title>Thousands of microbial genomes shed light on interconnected biogeochemical processes in an aquifer system.</title>
        <authorList>
            <person name="Anantharaman K."/>
            <person name="Brown C.T."/>
            <person name="Hug L.A."/>
            <person name="Sharon I."/>
            <person name="Castelle C.J."/>
            <person name="Probst A.J."/>
            <person name="Thomas B.C."/>
            <person name="Singh A."/>
            <person name="Wilkins M.J."/>
            <person name="Karaoz U."/>
            <person name="Brodie E.L."/>
            <person name="Williams K.H."/>
            <person name="Hubbard S.S."/>
            <person name="Banfield J.F."/>
        </authorList>
    </citation>
    <scope>NUCLEOTIDE SEQUENCE [LARGE SCALE GENOMIC DNA]</scope>
</reference>
<keyword evidence="1 4" id="KW-0812">Transmembrane</keyword>
<evidence type="ECO:0000313" key="6">
    <source>
        <dbReference type="EMBL" id="OHA14168.1"/>
    </source>
</evidence>
<dbReference type="InterPro" id="IPR036259">
    <property type="entry name" value="MFS_trans_sf"/>
</dbReference>
<feature type="transmembrane region" description="Helical" evidence="4">
    <location>
        <begin position="81"/>
        <end position="105"/>
    </location>
</feature>
<evidence type="ECO:0000256" key="1">
    <source>
        <dbReference type="ARBA" id="ARBA00022692"/>
    </source>
</evidence>
<feature type="transmembrane region" description="Helical" evidence="4">
    <location>
        <begin position="160"/>
        <end position="178"/>
    </location>
</feature>
<comment type="caution">
    <text evidence="6">The sequence shown here is derived from an EMBL/GenBank/DDBJ whole genome shotgun (WGS) entry which is preliminary data.</text>
</comment>
<gene>
    <name evidence="6" type="ORF">A3G49_02925</name>
</gene>
<protein>
    <recommendedName>
        <fullName evidence="5">Major facilitator superfamily (MFS) profile domain-containing protein</fullName>
    </recommendedName>
</protein>
<name>A0A1G2LR97_9BACT</name>
<dbReference type="EMBL" id="MHQY01000013">
    <property type="protein sequence ID" value="OHA14168.1"/>
    <property type="molecule type" value="Genomic_DNA"/>
</dbReference>
<evidence type="ECO:0000313" key="7">
    <source>
        <dbReference type="Proteomes" id="UP000177171"/>
    </source>
</evidence>
<dbReference type="InterPro" id="IPR052714">
    <property type="entry name" value="MFS_Exporter"/>
</dbReference>
<feature type="domain" description="Major facilitator superfamily (MFS) profile" evidence="5">
    <location>
        <begin position="5"/>
        <end position="184"/>
    </location>
</feature>
<dbReference type="GO" id="GO:0022857">
    <property type="term" value="F:transmembrane transporter activity"/>
    <property type="evidence" value="ECO:0007669"/>
    <property type="project" value="InterPro"/>
</dbReference>
<keyword evidence="2 4" id="KW-1133">Transmembrane helix</keyword>
<dbReference type="PROSITE" id="PS50850">
    <property type="entry name" value="MFS"/>
    <property type="match status" value="1"/>
</dbReference>
<sequence>MGNKALKVLFLYNAIFVLAGGLLGPLYAVFIQNFEKSILVISLSWATFLISTTVFTFLISKVGDRIIEKEYLLMSGYLIRAIAWLLFAFVNNFILLILLLILLGVGEAVGNPSFDTIFAEHLDKGRYVEEYADWKLIENLTVAVAAVIGGLVVSKFGFQILFLTMSALAVVSFLGVLLKSRSLL</sequence>
<dbReference type="InterPro" id="IPR020846">
    <property type="entry name" value="MFS_dom"/>
</dbReference>
<feature type="transmembrane region" description="Helical" evidence="4">
    <location>
        <begin position="9"/>
        <end position="31"/>
    </location>
</feature>
<evidence type="ECO:0000259" key="5">
    <source>
        <dbReference type="PROSITE" id="PS50850"/>
    </source>
</evidence>
<proteinExistence type="predicted"/>
<keyword evidence="3 4" id="KW-0472">Membrane</keyword>
<accession>A0A1G2LR97</accession>
<feature type="transmembrane region" description="Helical" evidence="4">
    <location>
        <begin position="37"/>
        <end position="60"/>
    </location>
</feature>
<evidence type="ECO:0000256" key="4">
    <source>
        <dbReference type="SAM" id="Phobius"/>
    </source>
</evidence>
<dbReference type="Proteomes" id="UP000177171">
    <property type="component" value="Unassembled WGS sequence"/>
</dbReference>
<organism evidence="6 7">
    <name type="scientific">Candidatus Sungbacteria bacterium RIFCSPLOWO2_12_FULL_41_11</name>
    <dbReference type="NCBI Taxonomy" id="1802286"/>
    <lineage>
        <taxon>Bacteria</taxon>
        <taxon>Candidatus Sungiibacteriota</taxon>
    </lineage>
</organism>
<dbReference type="Pfam" id="PF07690">
    <property type="entry name" value="MFS_1"/>
    <property type="match status" value="1"/>
</dbReference>
<evidence type="ECO:0000256" key="3">
    <source>
        <dbReference type="ARBA" id="ARBA00023136"/>
    </source>
</evidence>
<dbReference type="AlphaFoldDB" id="A0A1G2LR97"/>
<dbReference type="SUPFAM" id="SSF103473">
    <property type="entry name" value="MFS general substrate transporter"/>
    <property type="match status" value="1"/>
</dbReference>
<dbReference type="InterPro" id="IPR011701">
    <property type="entry name" value="MFS"/>
</dbReference>
<evidence type="ECO:0000256" key="2">
    <source>
        <dbReference type="ARBA" id="ARBA00022989"/>
    </source>
</evidence>
<dbReference type="Gene3D" id="1.20.1250.20">
    <property type="entry name" value="MFS general substrate transporter like domains"/>
    <property type="match status" value="1"/>
</dbReference>
<dbReference type="PANTHER" id="PTHR23531">
    <property type="entry name" value="QUINOLENE RESISTANCE PROTEIN NORA"/>
    <property type="match status" value="1"/>
</dbReference>